<reference evidence="1" key="1">
    <citation type="submission" date="2024-09" db="EMBL/GenBank/DDBJ databases">
        <title>Black Yeasts Isolated from many extreme environments.</title>
        <authorList>
            <person name="Coleine C."/>
            <person name="Stajich J.E."/>
            <person name="Selbmann L."/>
        </authorList>
    </citation>
    <scope>NUCLEOTIDE SEQUENCE</scope>
    <source>
        <strain evidence="1">CCFEE 5737</strain>
    </source>
</reference>
<evidence type="ECO:0000313" key="2">
    <source>
        <dbReference type="Proteomes" id="UP001186974"/>
    </source>
</evidence>
<keyword evidence="2" id="KW-1185">Reference proteome</keyword>
<protein>
    <submittedName>
        <fullName evidence="1">Uncharacterized protein</fullName>
    </submittedName>
</protein>
<organism evidence="1 2">
    <name type="scientific">Coniosporium uncinatum</name>
    <dbReference type="NCBI Taxonomy" id="93489"/>
    <lineage>
        <taxon>Eukaryota</taxon>
        <taxon>Fungi</taxon>
        <taxon>Dikarya</taxon>
        <taxon>Ascomycota</taxon>
        <taxon>Pezizomycotina</taxon>
        <taxon>Dothideomycetes</taxon>
        <taxon>Dothideomycetes incertae sedis</taxon>
        <taxon>Coniosporium</taxon>
    </lineage>
</organism>
<dbReference type="EMBL" id="JAWDJW010005995">
    <property type="protein sequence ID" value="KAK3066132.1"/>
    <property type="molecule type" value="Genomic_DNA"/>
</dbReference>
<name>A0ACC3DEF7_9PEZI</name>
<comment type="caution">
    <text evidence="1">The sequence shown here is derived from an EMBL/GenBank/DDBJ whole genome shotgun (WGS) entry which is preliminary data.</text>
</comment>
<feature type="non-terminal residue" evidence="1">
    <location>
        <position position="1"/>
    </location>
</feature>
<sequence length="227" mass="25774">AWHGNEIFHKETRTEIIELWNRVFSRAPSAAANCAVTRRRGFYGQLMRDVIASGLHGNTRASLTRQVTEDGVWGSDHLLQVLADTYGVQIFVHVNMWDGNSRPQWVVQGVGHPSYEREIHLMHLGMGNHWYALDPRNDALNYARLPGYIQQRLMQPWTFQVIGGTEPEQLPRIPAGAAVHPPSRPGDTSFEAPMMREYRPDGYPRGPNWFRGREDAAPPPEPADNFP</sequence>
<feature type="non-terminal residue" evidence="1">
    <location>
        <position position="227"/>
    </location>
</feature>
<proteinExistence type="predicted"/>
<evidence type="ECO:0000313" key="1">
    <source>
        <dbReference type="EMBL" id="KAK3066132.1"/>
    </source>
</evidence>
<accession>A0ACC3DEF7</accession>
<dbReference type="Proteomes" id="UP001186974">
    <property type="component" value="Unassembled WGS sequence"/>
</dbReference>
<gene>
    <name evidence="1" type="ORF">LTS18_001984</name>
</gene>